<dbReference type="Proteomes" id="UP000663891">
    <property type="component" value="Unassembled WGS sequence"/>
</dbReference>
<keyword evidence="3" id="KW-0808">Transferase</keyword>
<evidence type="ECO:0000256" key="9">
    <source>
        <dbReference type="ARBA" id="ARBA00029803"/>
    </source>
</evidence>
<dbReference type="CDD" id="cd18102">
    <property type="entry name" value="Trm10_MRRP1"/>
    <property type="match status" value="1"/>
</dbReference>
<keyword evidence="2" id="KW-0489">Methyltransferase</keyword>
<dbReference type="OrthoDB" id="9976048at2759"/>
<gene>
    <name evidence="13" type="ORF">OKA104_LOCUS2553</name>
    <name evidence="12" type="ORF">VCS650_LOCUS4035</name>
</gene>
<evidence type="ECO:0000256" key="2">
    <source>
        <dbReference type="ARBA" id="ARBA00022603"/>
    </source>
</evidence>
<keyword evidence="4" id="KW-0949">S-adenosyl-L-methionine</keyword>
<dbReference type="Gene3D" id="3.40.1280.30">
    <property type="match status" value="1"/>
</dbReference>
<keyword evidence="7 10" id="KW-0175">Coiled coil</keyword>
<organism evidence="12 14">
    <name type="scientific">Adineta steineri</name>
    <dbReference type="NCBI Taxonomy" id="433720"/>
    <lineage>
        <taxon>Eukaryota</taxon>
        <taxon>Metazoa</taxon>
        <taxon>Spiralia</taxon>
        <taxon>Gnathifera</taxon>
        <taxon>Rotifera</taxon>
        <taxon>Eurotatoria</taxon>
        <taxon>Bdelloidea</taxon>
        <taxon>Adinetida</taxon>
        <taxon>Adinetidae</taxon>
        <taxon>Adineta</taxon>
    </lineage>
</organism>
<feature type="coiled-coil region" evidence="10">
    <location>
        <begin position="122"/>
        <end position="149"/>
    </location>
</feature>
<dbReference type="AlphaFoldDB" id="A0A813SJ95"/>
<evidence type="ECO:0000256" key="7">
    <source>
        <dbReference type="ARBA" id="ARBA00023054"/>
    </source>
</evidence>
<evidence type="ECO:0000256" key="6">
    <source>
        <dbReference type="ARBA" id="ARBA00022946"/>
    </source>
</evidence>
<evidence type="ECO:0000256" key="10">
    <source>
        <dbReference type="SAM" id="Coils"/>
    </source>
</evidence>
<dbReference type="GO" id="GO:0032259">
    <property type="term" value="P:methylation"/>
    <property type="evidence" value="ECO:0007669"/>
    <property type="project" value="UniProtKB-KW"/>
</dbReference>
<comment type="caution">
    <text evidence="12">The sequence shown here is derived from an EMBL/GenBank/DDBJ whole genome shotgun (WGS) entry which is preliminary data.</text>
</comment>
<evidence type="ECO:0000256" key="4">
    <source>
        <dbReference type="ARBA" id="ARBA00022691"/>
    </source>
</evidence>
<dbReference type="PANTHER" id="PTHR13563:SF5">
    <property type="entry name" value="TRNA METHYLTRANSFERASE 10 HOMOLOG C"/>
    <property type="match status" value="1"/>
</dbReference>
<comment type="subcellular location">
    <subcellularLocation>
        <location evidence="1">Mitochondrion</location>
    </subcellularLocation>
</comment>
<evidence type="ECO:0000256" key="8">
    <source>
        <dbReference type="ARBA" id="ARBA00023128"/>
    </source>
</evidence>
<dbReference type="PANTHER" id="PTHR13563">
    <property type="entry name" value="TRNA (GUANINE-9-) METHYLTRANSFERASE"/>
    <property type="match status" value="1"/>
</dbReference>
<dbReference type="GO" id="GO:0070131">
    <property type="term" value="P:positive regulation of mitochondrial translation"/>
    <property type="evidence" value="ECO:0007669"/>
    <property type="project" value="TreeGrafter"/>
</dbReference>
<dbReference type="GO" id="GO:0005654">
    <property type="term" value="C:nucleoplasm"/>
    <property type="evidence" value="ECO:0007669"/>
    <property type="project" value="TreeGrafter"/>
</dbReference>
<evidence type="ECO:0000313" key="14">
    <source>
        <dbReference type="Proteomes" id="UP000663891"/>
    </source>
</evidence>
<sequence length="396" mass="46367">MFRTVSPLANFIFRPNTLLYHYRYLANLTSPKSIQDTNQSSSIKENNEWLWEYLRHRQSYQSLNNEQKRQVILLEIQTLRESGERVPDNVPEEYWPELVSSPLLNNRKSIYNYLFVREVSKRKRLAEKAAVQERRIKNAERHVELAEAGLPLSNYPGYHSMFRQISGGHTERYLRDNKLIVQARLNEHVLVDCGYEVDHARSKYTSKLVDQIEFFFANIHAYHSPSFVTLCNFATDGQLQQEFSRRQSQKRSINCFQTTEANYLDLVDKENLIYLSPHSPYEMSEYNHNAVYIIGAIIDTGLGGRPISLAKAKRDNIKHQRLPLERYLKFGSNANRSLSLDKIYNILMALKHGHSWADAFQAIPDRKVAERFKQPRLGRNESERWGKWAGIRKDTV</sequence>
<dbReference type="GO" id="GO:0005739">
    <property type="term" value="C:mitochondrion"/>
    <property type="evidence" value="ECO:0007669"/>
    <property type="project" value="UniProtKB-SubCell"/>
</dbReference>
<dbReference type="InterPro" id="IPR038459">
    <property type="entry name" value="MT_TRM10-typ_sf"/>
</dbReference>
<accession>A0A813SJ95</accession>
<keyword evidence="6" id="KW-0809">Transit peptide</keyword>
<dbReference type="EMBL" id="CAJOAY010000070">
    <property type="protein sequence ID" value="CAF3520323.1"/>
    <property type="molecule type" value="Genomic_DNA"/>
</dbReference>
<evidence type="ECO:0000256" key="5">
    <source>
        <dbReference type="ARBA" id="ARBA00022694"/>
    </source>
</evidence>
<evidence type="ECO:0000259" key="11">
    <source>
        <dbReference type="PROSITE" id="PS51675"/>
    </source>
</evidence>
<evidence type="ECO:0000256" key="1">
    <source>
        <dbReference type="ARBA" id="ARBA00004173"/>
    </source>
</evidence>
<reference evidence="12" key="1">
    <citation type="submission" date="2021-02" db="EMBL/GenBank/DDBJ databases">
        <authorList>
            <person name="Nowell W R."/>
        </authorList>
    </citation>
    <scope>NUCLEOTIDE SEQUENCE</scope>
</reference>
<dbReference type="EMBL" id="CAJNON010000022">
    <property type="protein sequence ID" value="CAF0801389.1"/>
    <property type="molecule type" value="Genomic_DNA"/>
</dbReference>
<proteinExistence type="predicted"/>
<dbReference type="PROSITE" id="PS51675">
    <property type="entry name" value="SAM_MT_TRM10"/>
    <property type="match status" value="1"/>
</dbReference>
<dbReference type="Proteomes" id="UP000663881">
    <property type="component" value="Unassembled WGS sequence"/>
</dbReference>
<dbReference type="GO" id="GO:0000049">
    <property type="term" value="F:tRNA binding"/>
    <property type="evidence" value="ECO:0007669"/>
    <property type="project" value="TreeGrafter"/>
</dbReference>
<dbReference type="InterPro" id="IPR028564">
    <property type="entry name" value="MT_TRM10-typ"/>
</dbReference>
<evidence type="ECO:0000313" key="12">
    <source>
        <dbReference type="EMBL" id="CAF0801389.1"/>
    </source>
</evidence>
<keyword evidence="8" id="KW-0496">Mitochondrion</keyword>
<name>A0A813SJ95_9BILA</name>
<evidence type="ECO:0000313" key="13">
    <source>
        <dbReference type="EMBL" id="CAF3520323.1"/>
    </source>
</evidence>
<keyword evidence="5" id="KW-0819">tRNA processing</keyword>
<evidence type="ECO:0000256" key="3">
    <source>
        <dbReference type="ARBA" id="ARBA00022679"/>
    </source>
</evidence>
<feature type="domain" description="SAM-dependent MTase TRM10-type" evidence="11">
    <location>
        <begin position="175"/>
        <end position="370"/>
    </location>
</feature>
<dbReference type="InterPro" id="IPR025812">
    <property type="entry name" value="Trm10_C_MTase_dom"/>
</dbReference>
<dbReference type="InterPro" id="IPR007356">
    <property type="entry name" value="tRNA_m1G_MeTrfase_euk"/>
</dbReference>
<dbReference type="GO" id="GO:0097745">
    <property type="term" value="P:mitochondrial tRNA 5'-end processing"/>
    <property type="evidence" value="ECO:0007669"/>
    <property type="project" value="TreeGrafter"/>
</dbReference>
<protein>
    <recommendedName>
        <fullName evidence="9">RNA (guanine-9-)-methyltransferase domain-containing protein 1</fullName>
    </recommendedName>
</protein>
<dbReference type="GO" id="GO:0008168">
    <property type="term" value="F:methyltransferase activity"/>
    <property type="evidence" value="ECO:0007669"/>
    <property type="project" value="UniProtKB-KW"/>
</dbReference>